<proteinExistence type="predicted"/>
<evidence type="ECO:0000313" key="5">
    <source>
        <dbReference type="EMBL" id="CAH1795829.1"/>
    </source>
</evidence>
<dbReference type="Proteomes" id="UP000749559">
    <property type="component" value="Unassembled WGS sequence"/>
</dbReference>
<dbReference type="PANTHER" id="PTHR45791:SF6">
    <property type="entry name" value="CALCIUM AND INTEGRIN BINDING FAMILY MEMBER 2"/>
    <property type="match status" value="1"/>
</dbReference>
<name>A0A8J1TTW7_OWEFU</name>
<dbReference type="PROSITE" id="PS50222">
    <property type="entry name" value="EF_HAND_2"/>
    <property type="match status" value="2"/>
</dbReference>
<keyword evidence="6" id="KW-1185">Reference proteome</keyword>
<dbReference type="InterPro" id="IPR002048">
    <property type="entry name" value="EF_hand_dom"/>
</dbReference>
<dbReference type="InterPro" id="IPR018247">
    <property type="entry name" value="EF_Hand_1_Ca_BS"/>
</dbReference>
<dbReference type="Pfam" id="PF13499">
    <property type="entry name" value="EF-hand_7"/>
    <property type="match status" value="1"/>
</dbReference>
<comment type="caution">
    <text evidence="5">The sequence shown here is derived from an EMBL/GenBank/DDBJ whole genome shotgun (WGS) entry which is preliminary data.</text>
</comment>
<sequence>MGNKVAIFSEEQLDAYQDCTFFTRKEILRIYDRFKTLSPDIVPNDMNGHQTHTVKIPCNTLLSMSEIKTNPFNRRICEVFSEDGTGNMSFDDFLDMFSVFSESAPRDVKAVYAFRIYDFDGDSHIGKSDLERTLYCLTQNELSRDEVELVCEKVFEEADLDDDGQLSYMEFEHVISRAPDFISNFHIRI</sequence>
<dbReference type="PROSITE" id="PS00018">
    <property type="entry name" value="EF_HAND_1"/>
    <property type="match status" value="1"/>
</dbReference>
<evidence type="ECO:0000256" key="3">
    <source>
        <dbReference type="ARBA" id="ARBA00022837"/>
    </source>
</evidence>
<keyword evidence="3" id="KW-0106">Calcium</keyword>
<evidence type="ECO:0000313" key="6">
    <source>
        <dbReference type="Proteomes" id="UP000749559"/>
    </source>
</evidence>
<dbReference type="SMART" id="SM00054">
    <property type="entry name" value="EFh"/>
    <property type="match status" value="3"/>
</dbReference>
<dbReference type="PANTHER" id="PTHR45791">
    <property type="entry name" value="CALCIUM AND INTEGRIN BINDING FAMILY MEMBER 2"/>
    <property type="match status" value="1"/>
</dbReference>
<evidence type="ECO:0000256" key="2">
    <source>
        <dbReference type="ARBA" id="ARBA00022737"/>
    </source>
</evidence>
<dbReference type="CDD" id="cd00051">
    <property type="entry name" value="EFh"/>
    <property type="match status" value="1"/>
</dbReference>
<dbReference type="EMBL" id="CAIIXF020000010">
    <property type="protein sequence ID" value="CAH1795829.1"/>
    <property type="molecule type" value="Genomic_DNA"/>
</dbReference>
<keyword evidence="4" id="KW-0460">Magnesium</keyword>
<evidence type="ECO:0000256" key="1">
    <source>
        <dbReference type="ARBA" id="ARBA00022723"/>
    </source>
</evidence>
<keyword evidence="1" id="KW-0479">Metal-binding</keyword>
<protein>
    <submittedName>
        <fullName evidence="5">Uncharacterized protein</fullName>
    </submittedName>
</protein>
<dbReference type="FunFam" id="1.10.238.10:FF:000079">
    <property type="entry name" value="Calcium and integrin-binding family member 2"/>
    <property type="match status" value="1"/>
</dbReference>
<dbReference type="GO" id="GO:0000287">
    <property type="term" value="F:magnesium ion binding"/>
    <property type="evidence" value="ECO:0007669"/>
    <property type="project" value="TreeGrafter"/>
</dbReference>
<keyword evidence="2" id="KW-0677">Repeat</keyword>
<dbReference type="InterPro" id="IPR011992">
    <property type="entry name" value="EF-hand-dom_pair"/>
</dbReference>
<dbReference type="GO" id="GO:0005509">
    <property type="term" value="F:calcium ion binding"/>
    <property type="evidence" value="ECO:0007669"/>
    <property type="project" value="InterPro"/>
</dbReference>
<reference evidence="5" key="1">
    <citation type="submission" date="2022-03" db="EMBL/GenBank/DDBJ databases">
        <authorList>
            <person name="Martin C."/>
        </authorList>
    </citation>
    <scope>NUCLEOTIDE SEQUENCE</scope>
</reference>
<dbReference type="AlphaFoldDB" id="A0A8J1TTW7"/>
<accession>A0A8J1TTW7</accession>
<evidence type="ECO:0000256" key="4">
    <source>
        <dbReference type="ARBA" id="ARBA00022842"/>
    </source>
</evidence>
<organism evidence="5 6">
    <name type="scientific">Owenia fusiformis</name>
    <name type="common">Polychaete worm</name>
    <dbReference type="NCBI Taxonomy" id="6347"/>
    <lineage>
        <taxon>Eukaryota</taxon>
        <taxon>Metazoa</taxon>
        <taxon>Spiralia</taxon>
        <taxon>Lophotrochozoa</taxon>
        <taxon>Annelida</taxon>
        <taxon>Polychaeta</taxon>
        <taxon>Sedentaria</taxon>
        <taxon>Canalipalpata</taxon>
        <taxon>Sabellida</taxon>
        <taxon>Oweniida</taxon>
        <taxon>Oweniidae</taxon>
        <taxon>Owenia</taxon>
    </lineage>
</organism>
<dbReference type="InterPro" id="IPR051433">
    <property type="entry name" value="CIBP"/>
</dbReference>
<dbReference type="SUPFAM" id="SSF47473">
    <property type="entry name" value="EF-hand"/>
    <property type="match status" value="1"/>
</dbReference>
<dbReference type="Gene3D" id="1.10.238.10">
    <property type="entry name" value="EF-hand"/>
    <property type="match status" value="2"/>
</dbReference>
<dbReference type="OrthoDB" id="114727at2759"/>
<dbReference type="GO" id="GO:0055074">
    <property type="term" value="P:calcium ion homeostasis"/>
    <property type="evidence" value="ECO:0007669"/>
    <property type="project" value="TreeGrafter"/>
</dbReference>
<gene>
    <name evidence="5" type="ORF">OFUS_LOCUS20313</name>
</gene>